<proteinExistence type="predicted"/>
<keyword evidence="1" id="KW-0812">Transmembrane</keyword>
<keyword evidence="4" id="KW-1185">Reference proteome</keyword>
<reference evidence="3 5" key="2">
    <citation type="submission" date="2016-10" db="EMBL/GenBank/DDBJ databases">
        <authorList>
            <person name="de Groot N.N."/>
        </authorList>
    </citation>
    <scope>NUCLEOTIDE SEQUENCE [LARGE SCALE GENOMIC DNA]</scope>
    <source>
        <strain evidence="3 5">CGMCC 1.10239</strain>
    </source>
</reference>
<dbReference type="Proteomes" id="UP000070252">
    <property type="component" value="Unassembled WGS sequence"/>
</dbReference>
<keyword evidence="1" id="KW-1133">Transmembrane helix</keyword>
<accession>A0A1G9PP16</accession>
<feature type="transmembrane region" description="Helical" evidence="1">
    <location>
        <begin position="111"/>
        <end position="128"/>
    </location>
</feature>
<dbReference type="EMBL" id="FNGM01000007">
    <property type="protein sequence ID" value="SDM00353.1"/>
    <property type="molecule type" value="Genomic_DNA"/>
</dbReference>
<organism evidence="3 5">
    <name type="scientific">Paenibacillus jilunlii</name>
    <dbReference type="NCBI Taxonomy" id="682956"/>
    <lineage>
        <taxon>Bacteria</taxon>
        <taxon>Bacillati</taxon>
        <taxon>Bacillota</taxon>
        <taxon>Bacilli</taxon>
        <taxon>Bacillales</taxon>
        <taxon>Paenibacillaceae</taxon>
        <taxon>Paenibacillus</taxon>
    </lineage>
</organism>
<evidence type="ECO:0000313" key="4">
    <source>
        <dbReference type="Proteomes" id="UP000070252"/>
    </source>
</evidence>
<dbReference type="AlphaFoldDB" id="A0A1G9PP16"/>
<dbReference type="RefSeq" id="WP_062527339.1">
    <property type="nucleotide sequence ID" value="NZ_CP048429.1"/>
</dbReference>
<feature type="transmembrane region" description="Helical" evidence="1">
    <location>
        <begin position="84"/>
        <end position="105"/>
    </location>
</feature>
<dbReference type="OrthoDB" id="9784228at2"/>
<evidence type="ECO:0000256" key="1">
    <source>
        <dbReference type="SAM" id="Phobius"/>
    </source>
</evidence>
<dbReference type="Proteomes" id="UP000182783">
    <property type="component" value="Unassembled WGS sequence"/>
</dbReference>
<feature type="transmembrane region" description="Helical" evidence="1">
    <location>
        <begin position="20"/>
        <end position="50"/>
    </location>
</feature>
<evidence type="ECO:0000313" key="2">
    <source>
        <dbReference type="EMBL" id="KWX70598.1"/>
    </source>
</evidence>
<reference evidence="2 4" key="1">
    <citation type="submission" date="2015-08" db="EMBL/GenBank/DDBJ databases">
        <title>Genome of Paenibacillus jilunlii.</title>
        <authorList>
            <person name="Sant'Anna F.H."/>
            <person name="Ambrosini A."/>
            <person name="Souza R."/>
            <person name="Bach E."/>
            <person name="Fernandes G."/>
            <person name="Balsanelli E."/>
            <person name="Baura V.A."/>
            <person name="Pedrosa F.O."/>
            <person name="Souza E.M."/>
            <person name="Passaglia L."/>
        </authorList>
    </citation>
    <scope>NUCLEOTIDE SEQUENCE [LARGE SCALE GENOMIC DNA]</scope>
    <source>
        <strain evidence="2 4">DSM 23019</strain>
    </source>
</reference>
<sequence length="159" mass="18568">MNYYEEFYNHPTVRFNVNMSFIGIALTCIYFDWIRTSIGFILGAVLFAVFEHFAHRYVHHHYALTVLKKVHLKHHQDPENIKHLFFSGSVGLMYCLILTILLWLVVRDLSIGTAMLTGTFLYHFYAQWRHYVAHRPIMPGTASADSNEHTNYSGIKSNE</sequence>
<gene>
    <name evidence="2" type="ORF">AML91_26415</name>
    <name evidence="3" type="ORF">SAMN05216191_107274</name>
</gene>
<name>A0A1G9PP16_9BACL</name>
<dbReference type="EMBL" id="LIPY01000123">
    <property type="protein sequence ID" value="KWX70598.1"/>
    <property type="molecule type" value="Genomic_DNA"/>
</dbReference>
<evidence type="ECO:0000313" key="5">
    <source>
        <dbReference type="Proteomes" id="UP000182783"/>
    </source>
</evidence>
<evidence type="ECO:0000313" key="3">
    <source>
        <dbReference type="EMBL" id="SDM00353.1"/>
    </source>
</evidence>
<keyword evidence="1" id="KW-0472">Membrane</keyword>
<protein>
    <recommendedName>
        <fullName evidence="6">Fatty acid hydroxylase superfamily protein</fullName>
    </recommendedName>
</protein>
<evidence type="ECO:0008006" key="6">
    <source>
        <dbReference type="Google" id="ProtNLM"/>
    </source>
</evidence>